<keyword evidence="6" id="KW-0804">Transcription</keyword>
<evidence type="ECO:0000313" key="12">
    <source>
        <dbReference type="EMBL" id="KAL1554610.1"/>
    </source>
</evidence>
<keyword evidence="3" id="KW-0805">Transcription regulation</keyword>
<dbReference type="PROSITE" id="PS50217">
    <property type="entry name" value="BZIP"/>
    <property type="match status" value="1"/>
</dbReference>
<evidence type="ECO:0000256" key="5">
    <source>
        <dbReference type="ARBA" id="ARBA00023159"/>
    </source>
</evidence>
<evidence type="ECO:0000259" key="11">
    <source>
        <dbReference type="PROSITE" id="PS51806"/>
    </source>
</evidence>
<dbReference type="AlphaFoldDB" id="A0ABD1HDT3"/>
<dbReference type="Proteomes" id="UP001567538">
    <property type="component" value="Unassembled WGS sequence"/>
</dbReference>
<feature type="region of interest" description="Disordered" evidence="9">
    <location>
        <begin position="99"/>
        <end position="179"/>
    </location>
</feature>
<evidence type="ECO:0000256" key="6">
    <source>
        <dbReference type="ARBA" id="ARBA00023163"/>
    </source>
</evidence>
<feature type="domain" description="BZIP" evidence="10">
    <location>
        <begin position="159"/>
        <end position="196"/>
    </location>
</feature>
<feature type="domain" description="DOG1" evidence="11">
    <location>
        <begin position="231"/>
        <end position="445"/>
    </location>
</feature>
<evidence type="ECO:0000256" key="4">
    <source>
        <dbReference type="ARBA" id="ARBA00023125"/>
    </source>
</evidence>
<proteinExistence type="inferred from homology"/>
<evidence type="ECO:0000256" key="9">
    <source>
        <dbReference type="SAM" id="MobiDB-lite"/>
    </source>
</evidence>
<evidence type="ECO:0000256" key="2">
    <source>
        <dbReference type="ARBA" id="ARBA00007163"/>
    </source>
</evidence>
<gene>
    <name evidence="12" type="primary">TGA10</name>
    <name evidence="12" type="ORF">AAHA92_15154</name>
</gene>
<dbReference type="InterPro" id="IPR025422">
    <property type="entry name" value="TGA_domain"/>
</dbReference>
<dbReference type="FunFam" id="1.20.5.170:FF:000019">
    <property type="entry name" value="BZIP family transcription factor"/>
    <property type="match status" value="1"/>
</dbReference>
<protein>
    <submittedName>
        <fullName evidence="12">BZIP transcription factor tga10</fullName>
    </submittedName>
</protein>
<organism evidence="12 13">
    <name type="scientific">Salvia divinorum</name>
    <name type="common">Maria pastora</name>
    <name type="synonym">Diviner's sage</name>
    <dbReference type="NCBI Taxonomy" id="28513"/>
    <lineage>
        <taxon>Eukaryota</taxon>
        <taxon>Viridiplantae</taxon>
        <taxon>Streptophyta</taxon>
        <taxon>Embryophyta</taxon>
        <taxon>Tracheophyta</taxon>
        <taxon>Spermatophyta</taxon>
        <taxon>Magnoliopsida</taxon>
        <taxon>eudicotyledons</taxon>
        <taxon>Gunneridae</taxon>
        <taxon>Pentapetalae</taxon>
        <taxon>asterids</taxon>
        <taxon>lamiids</taxon>
        <taxon>Lamiales</taxon>
        <taxon>Lamiaceae</taxon>
        <taxon>Nepetoideae</taxon>
        <taxon>Mentheae</taxon>
        <taxon>Salviinae</taxon>
        <taxon>Salvia</taxon>
        <taxon>Salvia subgen. Calosphace</taxon>
    </lineage>
</organism>
<dbReference type="PROSITE" id="PS00036">
    <property type="entry name" value="BZIP_BASIC"/>
    <property type="match status" value="1"/>
</dbReference>
<comment type="similarity">
    <text evidence="2">Belongs to the bZIP family.</text>
</comment>
<keyword evidence="4" id="KW-0238">DNA-binding</keyword>
<feature type="region of interest" description="Disordered" evidence="9">
    <location>
        <begin position="1"/>
        <end position="61"/>
    </location>
</feature>
<reference evidence="12 13" key="1">
    <citation type="submission" date="2024-06" db="EMBL/GenBank/DDBJ databases">
        <title>A chromosome level genome sequence of Diviner's sage (Salvia divinorum).</title>
        <authorList>
            <person name="Ford S.A."/>
            <person name="Ro D.-K."/>
            <person name="Ness R.W."/>
            <person name="Phillips M.A."/>
        </authorList>
    </citation>
    <scope>NUCLEOTIDE SEQUENCE [LARGE SCALE GENOMIC DNA]</scope>
    <source>
        <strain evidence="12">SAF-2024a</strain>
        <tissue evidence="12">Leaf</tissue>
    </source>
</reference>
<evidence type="ECO:0000256" key="1">
    <source>
        <dbReference type="ARBA" id="ARBA00004123"/>
    </source>
</evidence>
<dbReference type="GO" id="GO:0043565">
    <property type="term" value="F:sequence-specific DNA binding"/>
    <property type="evidence" value="ECO:0007669"/>
    <property type="project" value="UniProtKB-ARBA"/>
</dbReference>
<feature type="compositionally biased region" description="Basic and acidic residues" evidence="9">
    <location>
        <begin position="149"/>
        <end position="162"/>
    </location>
</feature>
<evidence type="ECO:0000256" key="8">
    <source>
        <dbReference type="SAM" id="Coils"/>
    </source>
</evidence>
<evidence type="ECO:0000256" key="7">
    <source>
        <dbReference type="ARBA" id="ARBA00023242"/>
    </source>
</evidence>
<name>A0ABD1HDT3_SALDI</name>
<dbReference type="PANTHER" id="PTHR45693">
    <property type="entry name" value="TRANSCRIPTION FACTOR TGA9"/>
    <property type="match status" value="1"/>
</dbReference>
<evidence type="ECO:0000256" key="3">
    <source>
        <dbReference type="ARBA" id="ARBA00023015"/>
    </source>
</evidence>
<dbReference type="GO" id="GO:0005634">
    <property type="term" value="C:nucleus"/>
    <property type="evidence" value="ECO:0007669"/>
    <property type="project" value="UniProtKB-SubCell"/>
</dbReference>
<comment type="subcellular location">
    <subcellularLocation>
        <location evidence="1">Nucleus</location>
    </subcellularLocation>
</comment>
<dbReference type="Pfam" id="PF14144">
    <property type="entry name" value="DOG1"/>
    <property type="match status" value="1"/>
</dbReference>
<dbReference type="Pfam" id="PF00170">
    <property type="entry name" value="bZIP_1"/>
    <property type="match status" value="1"/>
</dbReference>
<sequence length="449" mass="50550">MASNKASSNEHHHSHSAQTAQHHQMQHNDQINHHQNQNNNPMFSFGMMPSSSSATPFNISKESGAYDSGDLDQALFLYLNGQDQSSSQDQRQMSRHTLNIFPSQPMHVEPIIKGMSSGSKKPSEPSNPRNDVQEPARVVKRGGNPKGPTSEKDVPKTTDPKTLRRLAQNREAARKSRLRKKAYVQRLESSKIKLTQLELEIQSARAQGILLGENTNAGEQGIPCTNITPGATLFDMEYTQWLEEHNRLAVELRGAVHEHRPENELCVAINNWLAHYDQIISLKNEVVKSDVFHVFSGMWKTAAERCFMWMGGFRPSEVIKITLNQVEGLTEQQLVGIYGLQRSTHEAEEALSHGLAALNQSLTETIVCDTLTLPPNVNTYMAQMAVAINKLSALQGFVTQGDNLRQQTLHQLQQHLTIRQAAQCFLVIGEYFHRLRALSSLWFIRTRHN</sequence>
<dbReference type="SUPFAM" id="SSF57959">
    <property type="entry name" value="Leucine zipper domain"/>
    <property type="match status" value="1"/>
</dbReference>
<dbReference type="EMBL" id="JBEAFC010000006">
    <property type="protein sequence ID" value="KAL1554610.1"/>
    <property type="molecule type" value="Genomic_DNA"/>
</dbReference>
<dbReference type="PANTHER" id="PTHR45693:SF13">
    <property type="entry name" value="TRANSCRIPTION FACTOR TGA10"/>
    <property type="match status" value="1"/>
</dbReference>
<keyword evidence="5" id="KW-0010">Activator</keyword>
<dbReference type="InterPro" id="IPR004827">
    <property type="entry name" value="bZIP"/>
</dbReference>
<dbReference type="PROSITE" id="PS51806">
    <property type="entry name" value="DOG1"/>
    <property type="match status" value="1"/>
</dbReference>
<feature type="compositionally biased region" description="Low complexity" evidence="9">
    <location>
        <begin position="16"/>
        <end position="53"/>
    </location>
</feature>
<feature type="coiled-coil region" evidence="8">
    <location>
        <begin position="180"/>
        <end position="207"/>
    </location>
</feature>
<dbReference type="Gene3D" id="1.20.5.170">
    <property type="match status" value="1"/>
</dbReference>
<feature type="compositionally biased region" description="Polar residues" evidence="9">
    <location>
        <begin position="116"/>
        <end position="130"/>
    </location>
</feature>
<comment type="caution">
    <text evidence="12">The sequence shown here is derived from an EMBL/GenBank/DDBJ whole genome shotgun (WGS) entry which is preliminary data.</text>
</comment>
<dbReference type="SMART" id="SM00338">
    <property type="entry name" value="BRLZ"/>
    <property type="match status" value="1"/>
</dbReference>
<dbReference type="CDD" id="cd14708">
    <property type="entry name" value="bZIP_HBP1b-like"/>
    <property type="match status" value="1"/>
</dbReference>
<accession>A0ABD1HDT3</accession>
<dbReference type="InterPro" id="IPR046347">
    <property type="entry name" value="bZIP_sf"/>
</dbReference>
<evidence type="ECO:0000313" key="13">
    <source>
        <dbReference type="Proteomes" id="UP001567538"/>
    </source>
</evidence>
<keyword evidence="8" id="KW-0175">Coiled coil</keyword>
<evidence type="ECO:0000259" key="10">
    <source>
        <dbReference type="PROSITE" id="PS50217"/>
    </source>
</evidence>
<keyword evidence="7" id="KW-0539">Nucleus</keyword>
<keyword evidence="13" id="KW-1185">Reference proteome</keyword>